<dbReference type="InterPro" id="IPR036047">
    <property type="entry name" value="F-box-like_dom_sf"/>
</dbReference>
<evidence type="ECO:0000256" key="2">
    <source>
        <dbReference type="SAM" id="MobiDB-lite"/>
    </source>
</evidence>
<sequence length="654" mass="74008">MAPLDLPRAPRWPPSVAVPANYPLAPRWPPALFASEGAHKSPAAPVARKVALEGRIRRDLFSSLPLEVLQNILSYAEPVSLLALSRTSSSFRAFLLSRRTAAALWAQARTNAQLRDLAAGDLSEPQVAYLVGGWECQLCGKDVDEKSVDFYVRVRCCAACLAKELKTVEALHDDYFYLHPKTFDCAFRSPDLYYAPDVLAVSACLYYLEAQHRAQDRDPKDAINNYVAARHTLRMQVRRDAGMLQQYHKDVEARREKEAAEKLRKRRRAYEDKLEQLGLDFYPYSEIWKRLADDLHESSADDETRSEADARGKRNREIEDFVESSDPYDDDDWEIVRERVMAWAAQERRIWLHEEMQEHREDLQDELYKSKFWQRIAAFIDPSLHDLLPPFDSFLRLPSIQPHWRDHPDGSSRHAWDQCRVALAFGIADMVEAVRNDKLRLFDRIARILLAEDDPLDPYLVAILSAHASPFVDADQRKGVRASFAQLTTEDLDSVLSRATALFRCGICRAVHSYPSIVAHVHKTQRTRAVPRCVPLEPALRGVIRQMLVKAGMPASTSCAALEQLGMVFETTGTNKWGTFKMKGRTWKELVDTSFHGVETLKLGRKLRRASVEGPGAVYAAADAELPQHSKARILPSVYGLAGVEVLQPCGAPQ</sequence>
<reference evidence="4 5" key="1">
    <citation type="submission" date="2021-12" db="EMBL/GenBank/DDBJ databases">
        <title>High titer production of polyol ester of fatty acids by Rhodotorula paludigena BS15 towards product separation-free biomass refinery.</title>
        <authorList>
            <person name="Mano J."/>
            <person name="Ono H."/>
            <person name="Tanaka T."/>
            <person name="Naito K."/>
            <person name="Sushida H."/>
            <person name="Ike M."/>
            <person name="Tokuyasu K."/>
            <person name="Kitaoka M."/>
        </authorList>
    </citation>
    <scope>NUCLEOTIDE SEQUENCE [LARGE SCALE GENOMIC DNA]</scope>
    <source>
        <strain evidence="4 5">BS15</strain>
    </source>
</reference>
<feature type="coiled-coil region" evidence="1">
    <location>
        <begin position="253"/>
        <end position="280"/>
    </location>
</feature>
<evidence type="ECO:0000259" key="3">
    <source>
        <dbReference type="PROSITE" id="PS50181"/>
    </source>
</evidence>
<dbReference type="SUPFAM" id="SSF81383">
    <property type="entry name" value="F-box domain"/>
    <property type="match status" value="1"/>
</dbReference>
<dbReference type="Proteomes" id="UP001342314">
    <property type="component" value="Unassembled WGS sequence"/>
</dbReference>
<dbReference type="CDD" id="cd09917">
    <property type="entry name" value="F-box_SF"/>
    <property type="match status" value="1"/>
</dbReference>
<evidence type="ECO:0000256" key="1">
    <source>
        <dbReference type="SAM" id="Coils"/>
    </source>
</evidence>
<dbReference type="EMBL" id="BQKY01000012">
    <property type="protein sequence ID" value="GJN92889.1"/>
    <property type="molecule type" value="Genomic_DNA"/>
</dbReference>
<proteinExistence type="predicted"/>
<keyword evidence="5" id="KW-1185">Reference proteome</keyword>
<dbReference type="PROSITE" id="PS50181">
    <property type="entry name" value="FBOX"/>
    <property type="match status" value="1"/>
</dbReference>
<dbReference type="Gene3D" id="1.20.1280.50">
    <property type="match status" value="1"/>
</dbReference>
<feature type="region of interest" description="Disordered" evidence="2">
    <location>
        <begin position="298"/>
        <end position="318"/>
    </location>
</feature>
<gene>
    <name evidence="4" type="ORF">Rhopal_005929-T1</name>
</gene>
<keyword evidence="1" id="KW-0175">Coiled coil</keyword>
<dbReference type="AlphaFoldDB" id="A0AAV5GQT8"/>
<accession>A0AAV5GQT8</accession>
<dbReference type="Pfam" id="PF12937">
    <property type="entry name" value="F-box-like"/>
    <property type="match status" value="1"/>
</dbReference>
<organism evidence="4 5">
    <name type="scientific">Rhodotorula paludigena</name>
    <dbReference type="NCBI Taxonomy" id="86838"/>
    <lineage>
        <taxon>Eukaryota</taxon>
        <taxon>Fungi</taxon>
        <taxon>Dikarya</taxon>
        <taxon>Basidiomycota</taxon>
        <taxon>Pucciniomycotina</taxon>
        <taxon>Microbotryomycetes</taxon>
        <taxon>Sporidiobolales</taxon>
        <taxon>Sporidiobolaceae</taxon>
        <taxon>Rhodotorula</taxon>
    </lineage>
</organism>
<protein>
    <recommendedName>
        <fullName evidence="3">F-box domain-containing protein</fullName>
    </recommendedName>
</protein>
<dbReference type="SMART" id="SM00256">
    <property type="entry name" value="FBOX"/>
    <property type="match status" value="1"/>
</dbReference>
<evidence type="ECO:0000313" key="5">
    <source>
        <dbReference type="Proteomes" id="UP001342314"/>
    </source>
</evidence>
<comment type="caution">
    <text evidence="4">The sequence shown here is derived from an EMBL/GenBank/DDBJ whole genome shotgun (WGS) entry which is preliminary data.</text>
</comment>
<feature type="domain" description="F-box" evidence="3">
    <location>
        <begin position="58"/>
        <end position="108"/>
    </location>
</feature>
<evidence type="ECO:0000313" key="4">
    <source>
        <dbReference type="EMBL" id="GJN92889.1"/>
    </source>
</evidence>
<name>A0AAV5GQT8_9BASI</name>
<dbReference type="InterPro" id="IPR001810">
    <property type="entry name" value="F-box_dom"/>
</dbReference>